<reference evidence="5 6" key="1">
    <citation type="submission" date="2018-10" db="EMBL/GenBank/DDBJ databases">
        <title>Genomic Encyclopedia of Archaeal and Bacterial Type Strains, Phase II (KMG-II): from individual species to whole genera.</title>
        <authorList>
            <person name="Goeker M."/>
        </authorList>
    </citation>
    <scope>NUCLEOTIDE SEQUENCE [LARGE SCALE GENOMIC DNA]</scope>
    <source>
        <strain evidence="5 6">DSM 18602</strain>
    </source>
</reference>
<keyword evidence="6" id="KW-1185">Reference proteome</keyword>
<accession>A0A495JAL4</accession>
<organism evidence="5 6">
    <name type="scientific">Mucilaginibacter gracilis</name>
    <dbReference type="NCBI Taxonomy" id="423350"/>
    <lineage>
        <taxon>Bacteria</taxon>
        <taxon>Pseudomonadati</taxon>
        <taxon>Bacteroidota</taxon>
        <taxon>Sphingobacteriia</taxon>
        <taxon>Sphingobacteriales</taxon>
        <taxon>Sphingobacteriaceae</taxon>
        <taxon>Mucilaginibacter</taxon>
    </lineage>
</organism>
<evidence type="ECO:0000256" key="1">
    <source>
        <dbReference type="ARBA" id="ARBA00005622"/>
    </source>
</evidence>
<dbReference type="InterPro" id="IPR000801">
    <property type="entry name" value="Esterase-like"/>
</dbReference>
<dbReference type="Gene3D" id="3.40.50.1820">
    <property type="entry name" value="alpha/beta hydrolase"/>
    <property type="match status" value="1"/>
</dbReference>
<comment type="caution">
    <text evidence="5">The sequence shown here is derived from an EMBL/GenBank/DDBJ whole genome shotgun (WGS) entry which is preliminary data.</text>
</comment>
<feature type="chain" id="PRO_5019733824" evidence="4">
    <location>
        <begin position="28"/>
        <end position="406"/>
    </location>
</feature>
<name>A0A495JAL4_9SPHI</name>
<dbReference type="SUPFAM" id="SSF48452">
    <property type="entry name" value="TPR-like"/>
    <property type="match status" value="1"/>
</dbReference>
<dbReference type="InterPro" id="IPR029058">
    <property type="entry name" value="AB_hydrolase_fold"/>
</dbReference>
<dbReference type="RefSeq" id="WP_121201784.1">
    <property type="nucleotide sequence ID" value="NZ_RBKU01000001.1"/>
</dbReference>
<dbReference type="InterPro" id="IPR052558">
    <property type="entry name" value="Siderophore_Hydrolase_D"/>
</dbReference>
<dbReference type="SMART" id="SM00028">
    <property type="entry name" value="TPR"/>
    <property type="match status" value="1"/>
</dbReference>
<dbReference type="PANTHER" id="PTHR40841:SF2">
    <property type="entry name" value="SIDEROPHORE-DEGRADING ESTERASE (EUROFUNG)"/>
    <property type="match status" value="1"/>
</dbReference>
<sequence length="406" mass="46683">MKSRSLKKHFIFVFFIVPLLFSFKANAQKAEPIKSDQGEVVTMHSNILNEDRKILIYTPKDSANSERKYPVIYILDADNHFAQMVEYSKYLSRQDVNVIPPLIVVGITNTDRYRDLTPSHSNADYSGKPDTTANSRYKNSGGNEHFFQFIQKELMPYVNSNYKTQPYRIFAGHSLGALTTINCLINYPEMFEAYIAVSPSFWWDHKFLLKLADGKLKAGSTLSKTLFFSDGNEDSSSPESPFHTAVLEFDSLLKKRNIKGLDFEYKPYPSESHMTVPIKSYYDGLRFIYKQWQLPPVSDEEVNAEIIMRHYSGLSQKFGYLILPDEVYFNDWAQWLVRNPATLNNGIKLLEMNTINYPLSSRAFAALGAAYAMKREKQKAIASYKKANELNPTSNEIKLRLLELQK</sequence>
<dbReference type="PANTHER" id="PTHR40841">
    <property type="entry name" value="SIDEROPHORE TRIACETYLFUSARININE C ESTERASE"/>
    <property type="match status" value="1"/>
</dbReference>
<evidence type="ECO:0000256" key="3">
    <source>
        <dbReference type="PROSITE-ProRule" id="PRU00339"/>
    </source>
</evidence>
<proteinExistence type="inferred from homology"/>
<feature type="signal peptide" evidence="4">
    <location>
        <begin position="1"/>
        <end position="27"/>
    </location>
</feature>
<keyword evidence="4" id="KW-0732">Signal</keyword>
<evidence type="ECO:0000313" key="5">
    <source>
        <dbReference type="EMBL" id="RKR85761.1"/>
    </source>
</evidence>
<dbReference type="AlphaFoldDB" id="A0A495JAL4"/>
<dbReference type="InterPro" id="IPR011990">
    <property type="entry name" value="TPR-like_helical_dom_sf"/>
</dbReference>
<dbReference type="SUPFAM" id="SSF53474">
    <property type="entry name" value="alpha/beta-Hydrolases"/>
    <property type="match status" value="1"/>
</dbReference>
<keyword evidence="3" id="KW-0802">TPR repeat</keyword>
<dbReference type="Pfam" id="PF00756">
    <property type="entry name" value="Esterase"/>
    <property type="match status" value="1"/>
</dbReference>
<keyword evidence="2" id="KW-0378">Hydrolase</keyword>
<evidence type="ECO:0000313" key="6">
    <source>
        <dbReference type="Proteomes" id="UP000268007"/>
    </source>
</evidence>
<evidence type="ECO:0000256" key="4">
    <source>
        <dbReference type="SAM" id="SignalP"/>
    </source>
</evidence>
<feature type="repeat" description="TPR" evidence="3">
    <location>
        <begin position="361"/>
        <end position="394"/>
    </location>
</feature>
<comment type="similarity">
    <text evidence="1">Belongs to the esterase D family.</text>
</comment>
<dbReference type="GO" id="GO:0016788">
    <property type="term" value="F:hydrolase activity, acting on ester bonds"/>
    <property type="evidence" value="ECO:0007669"/>
    <property type="project" value="TreeGrafter"/>
</dbReference>
<dbReference type="PROSITE" id="PS50005">
    <property type="entry name" value="TPR"/>
    <property type="match status" value="1"/>
</dbReference>
<dbReference type="InterPro" id="IPR019734">
    <property type="entry name" value="TPR_rpt"/>
</dbReference>
<dbReference type="OrthoDB" id="9784036at2"/>
<evidence type="ECO:0000256" key="2">
    <source>
        <dbReference type="ARBA" id="ARBA00022801"/>
    </source>
</evidence>
<dbReference type="EMBL" id="RBKU01000001">
    <property type="protein sequence ID" value="RKR85761.1"/>
    <property type="molecule type" value="Genomic_DNA"/>
</dbReference>
<dbReference type="Proteomes" id="UP000268007">
    <property type="component" value="Unassembled WGS sequence"/>
</dbReference>
<protein>
    <submittedName>
        <fullName evidence="5">Uncharacterized protein</fullName>
    </submittedName>
</protein>
<gene>
    <name evidence="5" type="ORF">BDD43_6036</name>
</gene>